<protein>
    <submittedName>
        <fullName evidence="1">Uncharacterized protein</fullName>
    </submittedName>
</protein>
<sequence length="86" mass="10054">MLTIQKKNLEGPFAEARLWLLNYARTNKVKNETLLLPLEADWTPYSRVRAAYVLGVIWGRLRQIDSKLEQGTEYANLVLKEFENDE</sequence>
<dbReference type="EMBL" id="LAZR01000542">
    <property type="protein sequence ID" value="KKN64847.1"/>
    <property type="molecule type" value="Genomic_DNA"/>
</dbReference>
<accession>A0A0F9SQS2</accession>
<organism evidence="1">
    <name type="scientific">marine sediment metagenome</name>
    <dbReference type="NCBI Taxonomy" id="412755"/>
    <lineage>
        <taxon>unclassified sequences</taxon>
        <taxon>metagenomes</taxon>
        <taxon>ecological metagenomes</taxon>
    </lineage>
</organism>
<gene>
    <name evidence="1" type="ORF">LCGC14_0487670</name>
</gene>
<reference evidence="1" key="1">
    <citation type="journal article" date="2015" name="Nature">
        <title>Complex archaea that bridge the gap between prokaryotes and eukaryotes.</title>
        <authorList>
            <person name="Spang A."/>
            <person name="Saw J.H."/>
            <person name="Jorgensen S.L."/>
            <person name="Zaremba-Niedzwiedzka K."/>
            <person name="Martijn J."/>
            <person name="Lind A.E."/>
            <person name="van Eijk R."/>
            <person name="Schleper C."/>
            <person name="Guy L."/>
            <person name="Ettema T.J."/>
        </authorList>
    </citation>
    <scope>NUCLEOTIDE SEQUENCE</scope>
</reference>
<dbReference type="AlphaFoldDB" id="A0A0F9SQS2"/>
<comment type="caution">
    <text evidence="1">The sequence shown here is derived from an EMBL/GenBank/DDBJ whole genome shotgun (WGS) entry which is preliminary data.</text>
</comment>
<evidence type="ECO:0000313" key="1">
    <source>
        <dbReference type="EMBL" id="KKN64847.1"/>
    </source>
</evidence>
<proteinExistence type="predicted"/>
<name>A0A0F9SQS2_9ZZZZ</name>